<comment type="caution">
    <text evidence="1">The sequence shown here is derived from an EMBL/GenBank/DDBJ whole genome shotgun (WGS) entry which is preliminary data.</text>
</comment>
<evidence type="ECO:0000313" key="2">
    <source>
        <dbReference type="Proteomes" id="UP001231675"/>
    </source>
</evidence>
<dbReference type="InterPro" id="IPR006059">
    <property type="entry name" value="SBP"/>
</dbReference>
<reference evidence="1 2" key="1">
    <citation type="submission" date="2023-07" db="EMBL/GenBank/DDBJ databases">
        <title>Sequencing the genomes of 1000 actinobacteria strains.</title>
        <authorList>
            <person name="Klenk H.-P."/>
        </authorList>
    </citation>
    <scope>NUCLEOTIDE SEQUENCE [LARGE SCALE GENOMIC DNA]</scope>
    <source>
        <strain evidence="1 2">DSM 40229</strain>
    </source>
</reference>
<dbReference type="SUPFAM" id="SSF53850">
    <property type="entry name" value="Periplasmic binding protein-like II"/>
    <property type="match status" value="1"/>
</dbReference>
<gene>
    <name evidence="1" type="ORF">J2S47_006664</name>
</gene>
<name>A0ABT9LRJ8_STRGD</name>
<dbReference type="Gene3D" id="3.40.190.10">
    <property type="entry name" value="Periplasmic binding protein-like II"/>
    <property type="match status" value="1"/>
</dbReference>
<evidence type="ECO:0000313" key="1">
    <source>
        <dbReference type="EMBL" id="MDP9686162.1"/>
    </source>
</evidence>
<protein>
    <submittedName>
        <fullName evidence="1">Multiple sugar transport system substrate-binding protein</fullName>
    </submittedName>
</protein>
<dbReference type="PANTHER" id="PTHR43649">
    <property type="entry name" value="ARABINOSE-BINDING PROTEIN-RELATED"/>
    <property type="match status" value="1"/>
</dbReference>
<keyword evidence="2" id="KW-1185">Reference proteome</keyword>
<proteinExistence type="predicted"/>
<keyword evidence="1" id="KW-0813">Transport</keyword>
<dbReference type="PANTHER" id="PTHR43649:SF14">
    <property type="entry name" value="BLR3389 PROTEIN"/>
    <property type="match status" value="1"/>
</dbReference>
<sequence length="453" mass="47936">MMTARSPVPAPPPEPPRGLTRRRLLGTGLAGAGALLGAGTLAGCASPASASGASALSVWDLFQGGDGMLMDDMIEAVSRQGRGFDVDRTILDWGPSYYTKLAMSAAGGRASDVAVLHLSRLAGYAPGGLLDPFDLELLAEFGVTERDFTPAVWARTKHDGTVYAIPLDVHPFIVFYDKEAAGKAGLLDADGELAPMGSPEALLEAGRGLAEATGAAGILFGHVTDTAQSWRQFAAFYAQTGAAFTLPDGGPPRIDVDAAVEVVSFMRRLFDGRTNPDNLDYNGALAAFTSGRGGMAMLGEWELPTLRKSGIPLGAAPFPQVFDRPAVYTDSHSFVLPHQDDPDPARRREAHRYVAEMIKQSLTWASAGHIPAYQPVLATPEYAALTPQSSYAEAGKAAVLDPPNWFTGAASNFQNRMCQPLQSALLGNTTAEQAVRQMVREADALLKQPNPVA</sequence>
<dbReference type="Proteomes" id="UP001231675">
    <property type="component" value="Unassembled WGS sequence"/>
</dbReference>
<dbReference type="EMBL" id="JAURUD010000001">
    <property type="protein sequence ID" value="MDP9686162.1"/>
    <property type="molecule type" value="Genomic_DNA"/>
</dbReference>
<organism evidence="1 2">
    <name type="scientific">Streptomyces griseoviridis</name>
    <dbReference type="NCBI Taxonomy" id="45398"/>
    <lineage>
        <taxon>Bacteria</taxon>
        <taxon>Bacillati</taxon>
        <taxon>Actinomycetota</taxon>
        <taxon>Actinomycetes</taxon>
        <taxon>Kitasatosporales</taxon>
        <taxon>Streptomycetaceae</taxon>
        <taxon>Streptomyces</taxon>
    </lineage>
</organism>
<dbReference type="Pfam" id="PF13416">
    <property type="entry name" value="SBP_bac_8"/>
    <property type="match status" value="1"/>
</dbReference>
<dbReference type="InterPro" id="IPR006311">
    <property type="entry name" value="TAT_signal"/>
</dbReference>
<keyword evidence="1" id="KW-0762">Sugar transport</keyword>
<dbReference type="InterPro" id="IPR050490">
    <property type="entry name" value="Bact_solute-bd_prot1"/>
</dbReference>
<accession>A0ABT9LRJ8</accession>
<dbReference type="PROSITE" id="PS51318">
    <property type="entry name" value="TAT"/>
    <property type="match status" value="1"/>
</dbReference>